<dbReference type="GO" id="GO:0032259">
    <property type="term" value="P:methylation"/>
    <property type="evidence" value="ECO:0007669"/>
    <property type="project" value="UniProtKB-KW"/>
</dbReference>
<dbReference type="SUPFAM" id="SSF53335">
    <property type="entry name" value="S-adenosyl-L-methionine-dependent methyltransferases"/>
    <property type="match status" value="1"/>
</dbReference>
<dbReference type="GO" id="GO:0003677">
    <property type="term" value="F:DNA binding"/>
    <property type="evidence" value="ECO:0007669"/>
    <property type="project" value="TreeGrafter"/>
</dbReference>
<evidence type="ECO:0000313" key="6">
    <source>
        <dbReference type="EMBL" id="ARR28865.1"/>
    </source>
</evidence>
<dbReference type="EC" id="2.1.1.37" evidence="1"/>
<dbReference type="PANTHER" id="PTHR10629:SF52">
    <property type="entry name" value="DNA (CYTOSINE-5)-METHYLTRANSFERASE 1"/>
    <property type="match status" value="1"/>
</dbReference>
<dbReference type="KEGG" id="vg:32878199"/>
<dbReference type="InterPro" id="IPR029063">
    <property type="entry name" value="SAM-dependent_MTases_sf"/>
</dbReference>
<dbReference type="Gene3D" id="3.40.50.150">
    <property type="entry name" value="Vaccinia Virus protein VP39"/>
    <property type="match status" value="1"/>
</dbReference>
<dbReference type="InterPro" id="IPR050390">
    <property type="entry name" value="C5-Methyltransferase"/>
</dbReference>
<dbReference type="EMBL" id="KX832224">
    <property type="protein sequence ID" value="ARR28865.1"/>
    <property type="molecule type" value="Genomic_DNA"/>
</dbReference>
<dbReference type="GO" id="GO:0003886">
    <property type="term" value="F:DNA (cytosine-5-)-methyltransferase activity"/>
    <property type="evidence" value="ECO:0007669"/>
    <property type="project" value="UniProtKB-EC"/>
</dbReference>
<evidence type="ECO:0000256" key="5">
    <source>
        <dbReference type="PROSITE-ProRule" id="PRU01016"/>
    </source>
</evidence>
<evidence type="ECO:0000256" key="1">
    <source>
        <dbReference type="ARBA" id="ARBA00011975"/>
    </source>
</evidence>
<dbReference type="Proteomes" id="UP000203507">
    <property type="component" value="Segment"/>
</dbReference>
<feature type="active site" evidence="5">
    <location>
        <position position="325"/>
    </location>
</feature>
<keyword evidence="3 5" id="KW-0808">Transferase</keyword>
<evidence type="ECO:0000313" key="7">
    <source>
        <dbReference type="Proteomes" id="UP000203507"/>
    </source>
</evidence>
<dbReference type="GO" id="GO:0044027">
    <property type="term" value="P:negative regulation of gene expression via chromosomal CpG island methylation"/>
    <property type="evidence" value="ECO:0007669"/>
    <property type="project" value="TreeGrafter"/>
</dbReference>
<dbReference type="PANTHER" id="PTHR10629">
    <property type="entry name" value="CYTOSINE-SPECIFIC METHYLTRANSFERASE"/>
    <property type="match status" value="1"/>
</dbReference>
<keyword evidence="2 5" id="KW-0489">Methyltransferase</keyword>
<reference evidence="6" key="1">
    <citation type="journal article" date="2017" name="Vet. Pathol.">
        <title>Ranid Herpesvirus 3 and Proliferative Dermatitis in Free-Ranging Wild Common Frogs (Rana Temporaria).</title>
        <authorList>
            <person name="Origgi F.C."/>
            <person name="Schmidt B.R."/>
            <person name="Lohmann P."/>
            <person name="Otten P."/>
            <person name="Akdesir E."/>
            <person name="Gaschen V."/>
            <person name="Aguilar-Bultet L."/>
            <person name="Wahli T."/>
            <person name="Sattler U."/>
            <person name="Stoffel M.H."/>
        </authorList>
    </citation>
    <scope>NUCLEOTIDE SEQUENCE [LARGE SCALE GENOMIC DNA]</scope>
    <source>
        <strain evidence="6">FO1_2015</strain>
    </source>
</reference>
<name>A0A1X9T5D9_9VIRU</name>
<evidence type="ECO:0000256" key="3">
    <source>
        <dbReference type="ARBA" id="ARBA00022679"/>
    </source>
</evidence>
<keyword evidence="7" id="KW-1185">Reference proteome</keyword>
<organism evidence="6">
    <name type="scientific">Ranid herpesvirus 3</name>
    <dbReference type="NCBI Taxonomy" id="1987509"/>
    <lineage>
        <taxon>Viruses</taxon>
        <taxon>Duplodnaviria</taxon>
        <taxon>Heunggongvirae</taxon>
        <taxon>Peploviricota</taxon>
        <taxon>Herviviricetes</taxon>
        <taxon>Herpesvirales</taxon>
        <taxon>Alloherpesviridae</taxon>
        <taxon>Batravirus</taxon>
        <taxon>Batravirus ranidallo3</taxon>
    </lineage>
</organism>
<keyword evidence="4 5" id="KW-0949">S-adenosyl-L-methionine</keyword>
<dbReference type="Gene3D" id="3.90.120.10">
    <property type="entry name" value="DNA Methylase, subunit A, domain 2"/>
    <property type="match status" value="1"/>
</dbReference>
<proteinExistence type="inferred from homology"/>
<comment type="similarity">
    <text evidence="5">Belongs to the class I-like SAM-binding methyltransferase superfamily. C5-methyltransferase family.</text>
</comment>
<dbReference type="RefSeq" id="YP_009362374.1">
    <property type="nucleotide sequence ID" value="NC_034618.1"/>
</dbReference>
<evidence type="ECO:0000256" key="4">
    <source>
        <dbReference type="ARBA" id="ARBA00022691"/>
    </source>
</evidence>
<evidence type="ECO:0000256" key="2">
    <source>
        <dbReference type="ARBA" id="ARBA00022603"/>
    </source>
</evidence>
<sequence length="680" mass="77023">MGLMQLNKTVYYKTHNDRGVLVKPITTYSESINRANWYVADANALCDVLSTFCIETDGKMMAWYDEETNRFLEPSRILCPCMQSNYPATLDIVVDAFYMLRARYGVGVYPPQEERYYAPQDDLHTEVWRKDRNDPEYKGSNNTCEGPGIIVYAISPVQANGCFQALRVKRAEDFPDVINRDINELELTLTRVSIKKADVQCKIAVRNEWVPYLDDWGMPQFYCYNIKKGDVPSVCTNHIYLRTMEIFSNCGGLGIGLETTDIFKVIWSADKSGMEKNACKNMHSNATFYECDLALIARNVATTGLAPRGWPEPKLVDCIVGSPLCKGYSRIKQNHSQEREIMRNPDVFAFLQMVQFYTPKVVILNQNTRLKQRNLNADSSSFILEAFLEMGYSVSLSVLQAGAFGCPQDRDIPCYIAVDSSIPEVPILPPALFDFPRPSKQCDRAPYFRTITVKEAIGDLTYPGFSTWFTRLLQSDEPIKDTELTTRMFQLQAARLSQIPAKAGADWRDLPNLGGWVKGLFFTPLPYNESGRICNCHFIVDKHCDFLKRYGARAQRTNKGMRTGFLTLIPAYLPHLADVMRFSEYEGSFGYLNWEGHFDEMVEAPALSSSNGRFIHPNKPRVYTVREAARAQTLPDCVSVKGSNVNEVYKCIGASTPPFVALCIGFCIKRALLQNCDKIP</sequence>
<dbReference type="PROSITE" id="PS51679">
    <property type="entry name" value="SAM_MT_C5"/>
    <property type="match status" value="1"/>
</dbReference>
<dbReference type="InterPro" id="IPR001525">
    <property type="entry name" value="C5_MeTfrase"/>
</dbReference>
<dbReference type="OrthoDB" id="15156at10239"/>
<accession>A0A1X9T5D9</accession>
<dbReference type="Pfam" id="PF00145">
    <property type="entry name" value="DNA_methylase"/>
    <property type="match status" value="1"/>
</dbReference>
<protein>
    <recommendedName>
        <fullName evidence="1">DNA (cytosine-5-)-methyltransferase</fullName>
        <ecNumber evidence="1">2.1.1.37</ecNumber>
    </recommendedName>
</protein>
<dbReference type="GeneID" id="32878199"/>